<evidence type="ECO:0000256" key="2">
    <source>
        <dbReference type="ARBA" id="ARBA00022771"/>
    </source>
</evidence>
<dbReference type="SUPFAM" id="SSF109635">
    <property type="entry name" value="DnaK suppressor protein DksA, alpha-hairpin domain"/>
    <property type="match status" value="1"/>
</dbReference>
<feature type="coiled-coil region" evidence="5">
    <location>
        <begin position="8"/>
        <end position="35"/>
    </location>
</feature>
<evidence type="ECO:0000313" key="8">
    <source>
        <dbReference type="EMBL" id="TYB82501.1"/>
    </source>
</evidence>
<dbReference type="EMBL" id="VSIY01000004">
    <property type="protein sequence ID" value="TYB82501.1"/>
    <property type="molecule type" value="Genomic_DNA"/>
</dbReference>
<evidence type="ECO:0000313" key="9">
    <source>
        <dbReference type="Proteomes" id="UP000322080"/>
    </source>
</evidence>
<name>A0A5D0RPK8_9RHOB</name>
<gene>
    <name evidence="8" type="ORF">FVF75_07240</name>
</gene>
<dbReference type="PROSITE" id="PS51128">
    <property type="entry name" value="ZF_DKSA_2"/>
    <property type="match status" value="1"/>
</dbReference>
<dbReference type="InterPro" id="IPR000962">
    <property type="entry name" value="Znf_DskA_TraR"/>
</dbReference>
<evidence type="ECO:0000256" key="4">
    <source>
        <dbReference type="PROSITE-ProRule" id="PRU00510"/>
    </source>
</evidence>
<dbReference type="InterPro" id="IPR048487">
    <property type="entry name" value="DksA-like_N"/>
</dbReference>
<sequence length="108" mass="12345">MIDTSKYRAILEARRAELTERLHELDETLDSHQSKDWEELAIEREHDEVLERMGSSGQVEIAKIQAALARMDADEFGYCVSCGDEISTERLDVVPYTPFCRVCAAKHD</sequence>
<keyword evidence="2" id="KW-0863">Zinc-finger</keyword>
<dbReference type="SUPFAM" id="SSF57716">
    <property type="entry name" value="Glucocorticoid receptor-like (DNA-binding domain)"/>
    <property type="match status" value="1"/>
</dbReference>
<comment type="caution">
    <text evidence="8">The sequence shown here is derived from an EMBL/GenBank/DDBJ whole genome shotgun (WGS) entry which is preliminary data.</text>
</comment>
<evidence type="ECO:0000259" key="6">
    <source>
        <dbReference type="Pfam" id="PF01258"/>
    </source>
</evidence>
<proteinExistence type="predicted"/>
<keyword evidence="1" id="KW-0479">Metal-binding</keyword>
<dbReference type="GO" id="GO:0008270">
    <property type="term" value="F:zinc ion binding"/>
    <property type="evidence" value="ECO:0007669"/>
    <property type="project" value="UniProtKB-KW"/>
</dbReference>
<dbReference type="AlphaFoldDB" id="A0A5D0RPK8"/>
<evidence type="ECO:0000256" key="1">
    <source>
        <dbReference type="ARBA" id="ARBA00022723"/>
    </source>
</evidence>
<dbReference type="PANTHER" id="PTHR33823:SF4">
    <property type="entry name" value="GENERAL STRESS PROTEIN 16O"/>
    <property type="match status" value="1"/>
</dbReference>
<dbReference type="Pfam" id="PF01258">
    <property type="entry name" value="zf-dskA_traR"/>
    <property type="match status" value="1"/>
</dbReference>
<evidence type="ECO:0000256" key="3">
    <source>
        <dbReference type="ARBA" id="ARBA00022833"/>
    </source>
</evidence>
<keyword evidence="9" id="KW-1185">Reference proteome</keyword>
<feature type="domain" description="DnaK suppressor protein-like N-terminal" evidence="7">
    <location>
        <begin position="7"/>
        <end position="71"/>
    </location>
</feature>
<feature type="domain" description="Zinc finger DksA/TraR C4-type" evidence="6">
    <location>
        <begin position="76"/>
        <end position="107"/>
    </location>
</feature>
<keyword evidence="3" id="KW-0862">Zinc</keyword>
<feature type="zinc finger region" description="dksA C4-type" evidence="4">
    <location>
        <begin position="79"/>
        <end position="103"/>
    </location>
</feature>
<dbReference type="PANTHER" id="PTHR33823">
    <property type="entry name" value="RNA POLYMERASE-BINDING TRANSCRIPTION FACTOR DKSA-RELATED"/>
    <property type="match status" value="1"/>
</dbReference>
<keyword evidence="5" id="KW-0175">Coiled coil</keyword>
<dbReference type="Gene3D" id="1.20.120.910">
    <property type="entry name" value="DksA, coiled-coil domain"/>
    <property type="match status" value="1"/>
</dbReference>
<dbReference type="InterPro" id="IPR037187">
    <property type="entry name" value="DnaK_N"/>
</dbReference>
<dbReference type="Pfam" id="PF21173">
    <property type="entry name" value="DksA-like_N"/>
    <property type="match status" value="1"/>
</dbReference>
<organism evidence="8 9">
    <name type="scientific">Maritimibacter fusiformis</name>
    <dbReference type="NCBI Taxonomy" id="2603819"/>
    <lineage>
        <taxon>Bacteria</taxon>
        <taxon>Pseudomonadati</taxon>
        <taxon>Pseudomonadota</taxon>
        <taxon>Alphaproteobacteria</taxon>
        <taxon>Rhodobacterales</taxon>
        <taxon>Roseobacteraceae</taxon>
        <taxon>Maritimibacter</taxon>
    </lineage>
</organism>
<reference evidence="8 9" key="1">
    <citation type="submission" date="2019-08" db="EMBL/GenBank/DDBJ databases">
        <title>Identification of a novel species of the genus Boseongicola.</title>
        <authorList>
            <person name="Zhang X.-Q."/>
        </authorList>
    </citation>
    <scope>NUCLEOTIDE SEQUENCE [LARGE SCALE GENOMIC DNA]</scope>
    <source>
        <strain evidence="8 9">HY14</strain>
    </source>
</reference>
<accession>A0A5D0RPK8</accession>
<evidence type="ECO:0000259" key="7">
    <source>
        <dbReference type="Pfam" id="PF21173"/>
    </source>
</evidence>
<evidence type="ECO:0000256" key="5">
    <source>
        <dbReference type="SAM" id="Coils"/>
    </source>
</evidence>
<dbReference type="Proteomes" id="UP000322080">
    <property type="component" value="Unassembled WGS sequence"/>
</dbReference>
<protein>
    <submittedName>
        <fullName evidence="8">TraR/DksA family transcriptional regulator</fullName>
    </submittedName>
</protein>
<dbReference type="RefSeq" id="WP_148377264.1">
    <property type="nucleotide sequence ID" value="NZ_VSIY01000004.1"/>
</dbReference>